<dbReference type="PANTHER" id="PTHR43369:SF2">
    <property type="entry name" value="PHOSPHORIBOSYLGLYCINAMIDE FORMYLTRANSFERASE"/>
    <property type="match status" value="1"/>
</dbReference>
<evidence type="ECO:0000259" key="7">
    <source>
        <dbReference type="Pfam" id="PF00551"/>
    </source>
</evidence>
<dbReference type="HAMAP" id="MF_01930">
    <property type="entry name" value="PurN"/>
    <property type="match status" value="1"/>
</dbReference>
<dbReference type="AlphaFoldDB" id="A0A368C5W5"/>
<feature type="binding site" evidence="6">
    <location>
        <begin position="12"/>
        <end position="14"/>
    </location>
    <ligand>
        <name>N(1)-(5-phospho-beta-D-ribosyl)glycinamide</name>
        <dbReference type="ChEBI" id="CHEBI:143788"/>
    </ligand>
</feature>
<comment type="pathway">
    <text evidence="1 6">Purine metabolism; IMP biosynthesis via de novo pathway; N(2)-formyl-N(1)-(5-phospho-D-ribosyl)glycinamide from N(1)-(5-phospho-D-ribosyl)glycinamide (10-formyl THF route): step 1/1.</text>
</comment>
<evidence type="ECO:0000256" key="5">
    <source>
        <dbReference type="ARBA" id="ARBA00047664"/>
    </source>
</evidence>
<dbReference type="GO" id="GO:0005829">
    <property type="term" value="C:cytosol"/>
    <property type="evidence" value="ECO:0007669"/>
    <property type="project" value="TreeGrafter"/>
</dbReference>
<feature type="binding site" evidence="6">
    <location>
        <position position="65"/>
    </location>
    <ligand>
        <name>(6R)-10-formyltetrahydrofolate</name>
        <dbReference type="ChEBI" id="CHEBI:195366"/>
    </ligand>
</feature>
<dbReference type="EC" id="2.1.2.2" evidence="6"/>
<dbReference type="GO" id="GO:0004644">
    <property type="term" value="F:phosphoribosylglycinamide formyltransferase activity"/>
    <property type="evidence" value="ECO:0007669"/>
    <property type="project" value="UniProtKB-UniRule"/>
</dbReference>
<dbReference type="UniPathway" id="UPA00074">
    <property type="reaction ID" value="UER00126"/>
</dbReference>
<comment type="caution">
    <text evidence="8">The sequence shown here is derived from an EMBL/GenBank/DDBJ whole genome shotgun (WGS) entry which is preliminary data.</text>
</comment>
<gene>
    <name evidence="6" type="primary">purN</name>
    <name evidence="8" type="ORF">DBW92_03225</name>
</gene>
<dbReference type="SUPFAM" id="SSF53328">
    <property type="entry name" value="Formyltransferase"/>
    <property type="match status" value="1"/>
</dbReference>
<dbReference type="GO" id="GO:0006189">
    <property type="term" value="P:'de novo' IMP biosynthetic process"/>
    <property type="evidence" value="ECO:0007669"/>
    <property type="project" value="UniProtKB-UniRule"/>
</dbReference>
<dbReference type="InterPro" id="IPR036477">
    <property type="entry name" value="Formyl_transf_N_sf"/>
</dbReference>
<sequence length="208" mass="23185">MLRLVVLISGSGSNLQAIIDACESNAIDAKVVAVISNNFNAFGLERAKKHKIPVVVVDNKDYESRNDFDEKLLYEINSFSPGLVVLAGFMRILTPLMTSAFKGMMINIHPSLLPKYPGMNTHQKVLNNKDNEHGVSIHLVSEQLDAGPIIAQAKILVNLNQTIEVLINRIHKAEHVLFPKIIGMIASQVIDIKKPLLNENIIYEEYDF</sequence>
<protein>
    <recommendedName>
        <fullName evidence="6">Phosphoribosylglycinamide formyltransferase</fullName>
        <ecNumber evidence="6">2.1.2.2</ecNumber>
    </recommendedName>
    <alternativeName>
        <fullName evidence="6">5'-phosphoribosylglycinamide transformylase</fullName>
    </alternativeName>
    <alternativeName>
        <fullName evidence="6">GAR transformylase</fullName>
        <shortName evidence="6">GART</shortName>
    </alternativeName>
</protein>
<evidence type="ECO:0000256" key="3">
    <source>
        <dbReference type="ARBA" id="ARBA00022755"/>
    </source>
</evidence>
<comment type="similarity">
    <text evidence="4 6">Belongs to the GART family.</text>
</comment>
<dbReference type="InterPro" id="IPR004607">
    <property type="entry name" value="GART"/>
</dbReference>
<dbReference type="InterPro" id="IPR002376">
    <property type="entry name" value="Formyl_transf_N"/>
</dbReference>
<dbReference type="Proteomes" id="UP000252915">
    <property type="component" value="Unassembled WGS sequence"/>
</dbReference>
<dbReference type="EMBL" id="QOPI01000016">
    <property type="protein sequence ID" value="RCL44432.1"/>
    <property type="molecule type" value="Genomic_DNA"/>
</dbReference>
<feature type="binding site" evidence="6">
    <location>
        <begin position="90"/>
        <end position="93"/>
    </location>
    <ligand>
        <name>(6R)-10-formyltetrahydrofolate</name>
        <dbReference type="ChEBI" id="CHEBI:195366"/>
    </ligand>
</feature>
<evidence type="ECO:0000313" key="9">
    <source>
        <dbReference type="Proteomes" id="UP000252915"/>
    </source>
</evidence>
<dbReference type="NCBIfam" id="TIGR00639">
    <property type="entry name" value="PurN"/>
    <property type="match status" value="1"/>
</dbReference>
<dbReference type="PROSITE" id="PS00373">
    <property type="entry name" value="GART"/>
    <property type="match status" value="1"/>
</dbReference>
<evidence type="ECO:0000313" key="8">
    <source>
        <dbReference type="EMBL" id="RCL44432.1"/>
    </source>
</evidence>
<dbReference type="CDD" id="cd08645">
    <property type="entry name" value="FMT_core_GART"/>
    <property type="match status" value="1"/>
</dbReference>
<evidence type="ECO:0000256" key="6">
    <source>
        <dbReference type="HAMAP-Rule" id="MF_01930"/>
    </source>
</evidence>
<accession>A0A368C5W5</accession>
<comment type="catalytic activity">
    <reaction evidence="5 6">
        <text>N(1)-(5-phospho-beta-D-ribosyl)glycinamide + (6R)-10-formyltetrahydrofolate = N(2)-formyl-N(1)-(5-phospho-beta-D-ribosyl)glycinamide + (6S)-5,6,7,8-tetrahydrofolate + H(+)</text>
        <dbReference type="Rhea" id="RHEA:15053"/>
        <dbReference type="ChEBI" id="CHEBI:15378"/>
        <dbReference type="ChEBI" id="CHEBI:57453"/>
        <dbReference type="ChEBI" id="CHEBI:143788"/>
        <dbReference type="ChEBI" id="CHEBI:147286"/>
        <dbReference type="ChEBI" id="CHEBI:195366"/>
        <dbReference type="EC" id="2.1.2.2"/>
    </reaction>
</comment>
<dbReference type="PANTHER" id="PTHR43369">
    <property type="entry name" value="PHOSPHORIBOSYLGLYCINAMIDE FORMYLTRANSFERASE"/>
    <property type="match status" value="1"/>
</dbReference>
<evidence type="ECO:0000256" key="4">
    <source>
        <dbReference type="ARBA" id="ARBA00038440"/>
    </source>
</evidence>
<keyword evidence="2 6" id="KW-0808">Transferase</keyword>
<reference evidence="8 9" key="1">
    <citation type="journal article" date="2018" name="Microbiome">
        <title>Fine metagenomic profile of the Mediterranean stratified and mixed water columns revealed by assembly and recruitment.</title>
        <authorList>
            <person name="Haro-Moreno J.M."/>
            <person name="Lopez-Perez M."/>
            <person name="De La Torre J.R."/>
            <person name="Picazo A."/>
            <person name="Camacho A."/>
            <person name="Rodriguez-Valera F."/>
        </authorList>
    </citation>
    <scope>NUCLEOTIDE SEQUENCE [LARGE SCALE GENOMIC DNA]</scope>
    <source>
        <strain evidence="8">MED-G78</strain>
    </source>
</reference>
<feature type="active site" description="Proton donor" evidence="6">
    <location>
        <position position="109"/>
    </location>
</feature>
<evidence type="ECO:0000256" key="2">
    <source>
        <dbReference type="ARBA" id="ARBA00022679"/>
    </source>
</evidence>
<dbReference type="Pfam" id="PF00551">
    <property type="entry name" value="Formyl_trans_N"/>
    <property type="match status" value="1"/>
</dbReference>
<feature type="domain" description="Formyl transferase N-terminal" evidence="7">
    <location>
        <begin position="3"/>
        <end position="181"/>
    </location>
</feature>
<keyword evidence="3 6" id="KW-0658">Purine biosynthesis</keyword>
<dbReference type="InterPro" id="IPR001555">
    <property type="entry name" value="GART_AS"/>
</dbReference>
<proteinExistence type="inferred from homology"/>
<feature type="binding site" evidence="6">
    <location>
        <position position="107"/>
    </location>
    <ligand>
        <name>(6R)-10-formyltetrahydrofolate</name>
        <dbReference type="ChEBI" id="CHEBI:195366"/>
    </ligand>
</feature>
<feature type="site" description="Raises pKa of active site His" evidence="6">
    <location>
        <position position="145"/>
    </location>
</feature>
<dbReference type="Gene3D" id="3.40.50.170">
    <property type="entry name" value="Formyl transferase, N-terminal domain"/>
    <property type="match status" value="1"/>
</dbReference>
<name>A0A368C5W5_9GAMM</name>
<evidence type="ECO:0000256" key="1">
    <source>
        <dbReference type="ARBA" id="ARBA00005054"/>
    </source>
</evidence>
<organism evidence="8 9">
    <name type="scientific">SAR86 cluster bacterium</name>
    <dbReference type="NCBI Taxonomy" id="2030880"/>
    <lineage>
        <taxon>Bacteria</taxon>
        <taxon>Pseudomonadati</taxon>
        <taxon>Pseudomonadota</taxon>
        <taxon>Gammaproteobacteria</taxon>
        <taxon>SAR86 cluster</taxon>
    </lineage>
</organism>
<comment type="function">
    <text evidence="6">Catalyzes the transfer of a formyl group from 10-formyltetrahydrofolate to 5-phospho-ribosyl-glycinamide (GAR), producing 5-phospho-ribosyl-N-formylglycinamide (FGAR) and tetrahydrofolate.</text>
</comment>